<proteinExistence type="predicted"/>
<feature type="domain" description="ABC toxin N-terminal" evidence="4">
    <location>
        <begin position="920"/>
        <end position="1037"/>
    </location>
</feature>
<dbReference type="Proteomes" id="UP000184287">
    <property type="component" value="Unassembled WGS sequence"/>
</dbReference>
<keyword evidence="1" id="KW-0843">Virulence</keyword>
<dbReference type="InterPro" id="IPR040840">
    <property type="entry name" value="TcA_TcB_BD"/>
</dbReference>
<dbReference type="OrthoDB" id="9781691at2"/>
<dbReference type="InterPro" id="IPR018003">
    <property type="entry name" value="Insecticidal_toxin/plasmid_vir"/>
</dbReference>
<dbReference type="Pfam" id="PF18276">
    <property type="entry name" value="TcA_TcB_BD"/>
    <property type="match status" value="1"/>
</dbReference>
<dbReference type="Pfam" id="PF18413">
    <property type="entry name" value="Neuraminidase"/>
    <property type="match status" value="1"/>
</dbReference>
<dbReference type="RefSeq" id="WP_073227968.1">
    <property type="nucleotide sequence ID" value="NZ_FQUQ01000001.1"/>
</dbReference>
<dbReference type="STRING" id="288992.SAMN04488522_101925"/>
<dbReference type="Pfam" id="PF03538">
    <property type="entry name" value="VRP1"/>
    <property type="match status" value="1"/>
</dbReference>
<feature type="domain" description="Tc toxin complex TcA C-terminal TcB-binding" evidence="2">
    <location>
        <begin position="2308"/>
        <end position="2597"/>
    </location>
</feature>
<gene>
    <name evidence="5" type="ORF">SAMN04488522_101925</name>
</gene>
<dbReference type="InterPro" id="IPR046839">
    <property type="entry name" value="ABC_toxin_N"/>
</dbReference>
<dbReference type="EMBL" id="FQUQ01000001">
    <property type="protein sequence ID" value="SHE68955.1"/>
    <property type="molecule type" value="Genomic_DNA"/>
</dbReference>
<protein>
    <submittedName>
        <fullName evidence="5">Virulence plasmid A protein</fullName>
    </submittedName>
</protein>
<sequence length="2759" mass="305762">MAQKNNAQKTVSSQLAQEFMNVNPGIDIHSVDLFDKSTLKKLKLSSPAKAATVKALQTQQRLGKLHSSNDVVQALMNKGITSANQLAVIPREKFVKEHADDLGLEKAAAVELHKRATGLRNKSMHLWASVRGTVASSFYQGSVLNNVSSDVEKTFSNLPSYQDLFGTLDFCRCDECRSIFGAAAYLVDLQRIISEYVTKPNEKTIAREFLFTSRRPDIGEIELTCANTNNLVPYLQIVNERLTAYAQSYLGKASPEEVIEALATTLVYPIELPFNYPLDQIQVLLNQAEAPYGAILTAWKQADNVAAARGLSLSPEQQQIIITQLTKPEDIAPFYNVTDIVTLKDATTFIEKSWINFAELTRLLDQDLNDLEKGAGLQKNFYINEGLNGKWVKLEQPVANGPYVLTNMDAAPLDQINRIKRLAIAIGVTITDTDWVLRCLKNGAAPALNDEAIVNLSRLLDCASLLDIDLATASVLSGPIKTYGKTTDGNSSAFDTLFNSSGVVATKPAYQPSGNPLNPLYKSDPLKWTPENAGEDNTASINRILPGLGLSLNDANILGKYLYGATEVQLTVEVISALYRHALLSQKLRISMAAYVLFLKVIKLATPTAPTVADLENLIKTAIWMDDSGVNSYHLDYIMNGNLSVYVNPRYQPDKVDEWLRTLWINVKPNTPETGNDITSNIAILFGADVPRITAILEMSLKAVTKPAGVTTWEDGFMTADADGITPKYGDYVRAVLQWVSRWLTLSDDLALPVEIVTNTSSYPAAYGLPAQFDAISLTSIQWINMVQVMMVGYGDAQQNLLLYISLASQNAAESDQLKALQNATGWLPAEVQSLLTGPLKADTIICQKLQDLQICLTLMKKLAANPELMNSLVSLATKPALGNWALYKKTFGQLIDKVAGLYGQGWPQVWATLSGDLALHLRDALLPLVLAELNTDYKDITADRNVYEFLLTDVEMGPETSISYIKEALNACQTYLQRCRLRLEPGVLDMSYIQEAWWEWMMNYRVWEANRQIFLYPENYLIPTLRKNVTPQFEELSKTLQQGDINKPYVNTAFSNYINGFSAVAELKPVDAYRSNIDKTDRIYLLSRSKTDPYVYYYCEQPESMPWTPWTQIDLTINSPNCSLVYAFNRPFIFWVEITKNNTSSVSGSGGSVTTNNSLVYTATLKYSFLNETGKWVQPQTLVDQEVIYSNADDSRKINLMNSPVFEGDFNLNNSSWNKVFAFSVNADSYVNAPSFKAGSERLVVMYGPNIANTSSIVDAESSAPTTDPNAAAFWANLHSRAEDHNRMIVGQNTGYLSLMQTRVINVSLDRDVLVHREEFIMTDPYLANGPLSTIRAELQSSGEIMQISHSAEAINSNRRAQDDSSLDSTSLATPLDGDSFITTGISADLSTKIFVALKTAKVIDDNGMVIPAAMVTLDLYKSLQSILAYNVFGPMQFPAILQVLFNHMEATPLFGQVMGGSIVPVATQPGWFMFTVSDEIFLLIPKPKTLGQTAFSTFAESLRIGPPLISTAFAVMVYTVYEPTEKEDSISVDLSVKIYDRLVKYNLLVNGRPTAEATWANFENTLDFFVELGDMTDAQVGYVYRAFINASIIFKYSFVPVGVTESVSEDIFKALIKFSIIDPTGRINDAYLNGQNLMTALGNLLNTNKLSQSQIASVFKILATCPEAVQLNYANEGDAKNNTKTSEFVFDVVRLSTGAVNKISRALFVNGVDELLSLKTQQIPVVPVLPFDRFDPSTSNLQWPAALDATQVDYDGLYGQYYWEIFYHIPMLVSYTLKINQKFPDATTWHQYIFNPTSREDFVTPEALTRDSEGNIPLQQATGIVTNLKNHNIGDPPAPILNAAGEVNPEFKATTDLGFLKVQDPTLSSDQLLMVRNELLNYQLNAPSSHYWQFRPFRTHNLESLQEMLSDNNPAIKVYNDDPFDPFAIARLRIGAFEKATLIQYIDNLIAWGDQLFTEDTWESITAAYMIYVYAYDLLGPRPQEVGVCKGENVVLNFNEIAAKYPNGIPQFLIELEHFTGTGTGSDTAMLSHAFNDLNVYFCVPENANLMSRWDLVEDRMYKINHSLNINGIFRQLPLFEPPLNPLDLVRAAKAGNNIQSLSSSKPQLSPYRYTSISSVSAMLCSTLIELGNGMLSALEKNDAEGLSALQANQQGQILDMTTRIKEDRIAELNANISGLNESLASANFRQTHYNDLIDSGLSGFEKTSLEAAASGLAFNILAGISKTAAAIGYAIPQVGSPFAMTYGGVQVGSMVNAASGAFEIGATVSAFVSQQAATMGGYERRTQDWKLQRQQATYDSQNIQQQIEAANYQLESAQQDLSIHLKSIEQNKVVETYLKNKFTNRELYQWMIGSLSGTYFQTYALALEAARQAEASFQYEMNSTQRFLTFDYWDSLHKGLTAGEGLRLSLNRMDSAFRAGDVRALDVVKTIPLSVLAPDALLDLINTGKCTFQFTEALFDYDYPGQYARKIKTISVSIPAVLGPYQEVKAILKQTKNYVVLNGTSIAAVKYLLDNNNPKPAEGLREDWGVNQMIALSKGVDDSGLFVLDFQEPRYLPFENTGAVSDWELSMPKETNRFDFNQLSDVVITLKYTAFFDQKLETDVKAELAKVPLTGGILISSNMQSSAWLAFLMDTQDATKQTLTIKNDPAQMGYFKTFAYDTIILQLELAAGVNIANGATFLKLAIDAGHEASPPLNKGQGTIAGINWDAKKLPVSWKLEFDLSSDTIKPLLKDGHIDGEKLLNVQVIGLYQAKVY</sequence>
<evidence type="ECO:0000259" key="2">
    <source>
        <dbReference type="Pfam" id="PF18276"/>
    </source>
</evidence>
<evidence type="ECO:0000256" key="1">
    <source>
        <dbReference type="ARBA" id="ARBA00023026"/>
    </source>
</evidence>
<feature type="domain" description="Neuraminidase-like" evidence="3">
    <location>
        <begin position="1069"/>
        <end position="1189"/>
    </location>
</feature>
<evidence type="ECO:0000313" key="6">
    <source>
        <dbReference type="Proteomes" id="UP000184287"/>
    </source>
</evidence>
<accession>A0A1M4VJA4</accession>
<evidence type="ECO:0000259" key="3">
    <source>
        <dbReference type="Pfam" id="PF18413"/>
    </source>
</evidence>
<dbReference type="Pfam" id="PF20220">
    <property type="entry name" value="ABC_toxin_N"/>
    <property type="match status" value="1"/>
</dbReference>
<keyword evidence="6" id="KW-1185">Reference proteome</keyword>
<reference evidence="6" key="1">
    <citation type="submission" date="2016-11" db="EMBL/GenBank/DDBJ databases">
        <authorList>
            <person name="Varghese N."/>
            <person name="Submissions S."/>
        </authorList>
    </citation>
    <scope>NUCLEOTIDE SEQUENCE [LARGE SCALE GENOMIC DNA]</scope>
    <source>
        <strain evidence="6">DSM 16990</strain>
    </source>
</reference>
<evidence type="ECO:0000313" key="5">
    <source>
        <dbReference type="EMBL" id="SHE68955.1"/>
    </source>
</evidence>
<dbReference type="InterPro" id="IPR041079">
    <property type="entry name" value="Neuraminidase-like"/>
</dbReference>
<evidence type="ECO:0000259" key="4">
    <source>
        <dbReference type="Pfam" id="PF20220"/>
    </source>
</evidence>
<name>A0A1M4VJA4_9SPHI</name>
<organism evidence="5 6">
    <name type="scientific">Pedobacter caeni</name>
    <dbReference type="NCBI Taxonomy" id="288992"/>
    <lineage>
        <taxon>Bacteria</taxon>
        <taxon>Pseudomonadati</taxon>
        <taxon>Bacteroidota</taxon>
        <taxon>Sphingobacteriia</taxon>
        <taxon>Sphingobacteriales</taxon>
        <taxon>Sphingobacteriaceae</taxon>
        <taxon>Pedobacter</taxon>
    </lineage>
</organism>